<gene>
    <name evidence="7" type="ORF">AQPE_0683</name>
</gene>
<proteinExistence type="inferred from homology"/>
<dbReference type="EMBL" id="AP018694">
    <property type="protein sequence ID" value="BBE16543.1"/>
    <property type="molecule type" value="Genomic_DNA"/>
</dbReference>
<dbReference type="Gene3D" id="3.90.230.10">
    <property type="entry name" value="Creatinase/methionine aminopeptidase superfamily"/>
    <property type="match status" value="1"/>
</dbReference>
<dbReference type="InterPro" id="IPR032416">
    <property type="entry name" value="Peptidase_M24_C"/>
</dbReference>
<dbReference type="FunFam" id="3.90.230.10:FF:000009">
    <property type="entry name" value="xaa-Pro aminopeptidase 2"/>
    <property type="match status" value="1"/>
</dbReference>
<dbReference type="InterPro" id="IPR036005">
    <property type="entry name" value="Creatinase/aminopeptidase-like"/>
</dbReference>
<feature type="domain" description="Creatinase N-terminal" evidence="5">
    <location>
        <begin position="1"/>
        <end position="131"/>
    </location>
</feature>
<comment type="similarity">
    <text evidence="1">Belongs to the peptidase M24B family.</text>
</comment>
<dbReference type="SUPFAM" id="SSF53092">
    <property type="entry name" value="Creatinase/prolidase N-terminal domain"/>
    <property type="match status" value="1"/>
</dbReference>
<dbReference type="Proteomes" id="UP001193389">
    <property type="component" value="Chromosome"/>
</dbReference>
<keyword evidence="7" id="KW-0031">Aminopeptidase</keyword>
<sequence>MQEKGLSAYVIFGTDPHMSEYLPERWQTRAFIAGFTGSAGMVVVSLDKAALWTDSRYFLQAEEQLAGTGIDLVKMRTPGHPEPDQWIRMNLQKGAVAGIDEWSVSISQFAAMQSSLAASGITLKETGDLLDAIWNNRPALPDSPVFEHELKYACTSRNEKIEVICAELKKTGADMQIITALDDLAWTFNLRGTDVECNPVFMSYAIVSAKETTLFVNPQKISTELKAKLESEGIQIKGYEEITVALQQLPAHTRVWIDSDRTNQAIRKNIPEQCLVVEGLSIPCRLKAIKSQGEINHIRQAMRKDGVALLEFLYWIENNLGKIPVTEYTVAEKLNELRAKQAGFKGISFYPIVGYKEHGAIVHFHVAEDNALPVEKDGFLLFDSGGQYLDGTTDTTRTIALGELTARQKSDFTITLKGMISLTNAKFPVNTRGYHLDILARKDMWQHGMNYGHGTGHGVGYFLNVHEGPMSIRQEFNDRVIEAGMVLSNEPAFYRLGEYGLRTENMMVCVKDETTEFGDFLRFDTLTLCPIDAKAIDKSLLNQEEIEWLNKYHQWVYNELAPMVNDELKNFLKEQTKPI</sequence>
<feature type="domain" description="Peptidase M24" evidence="4">
    <location>
        <begin position="297"/>
        <end position="509"/>
    </location>
</feature>
<dbReference type="PANTHER" id="PTHR43763">
    <property type="entry name" value="XAA-PRO AMINOPEPTIDASE 1"/>
    <property type="match status" value="1"/>
</dbReference>
<accession>A0A5K7S4S4</accession>
<reference evidence="7" key="1">
    <citation type="journal article" date="2020" name="Int. J. Syst. Evol. Microbiol.">
        <title>Aquipluma nitroreducens gen. nov. sp. nov., a novel facultatively anaerobic bacterium isolated from a freshwater lake.</title>
        <authorList>
            <person name="Watanabe M."/>
            <person name="Kojima H."/>
            <person name="Fukui M."/>
        </authorList>
    </citation>
    <scope>NUCLEOTIDE SEQUENCE</scope>
    <source>
        <strain evidence="7">MeG22</strain>
    </source>
</reference>
<keyword evidence="7" id="KW-0645">Protease</keyword>
<evidence type="ECO:0000313" key="7">
    <source>
        <dbReference type="EMBL" id="BBE16543.1"/>
    </source>
</evidence>
<organism evidence="7 8">
    <name type="scientific">Aquipluma nitroreducens</name>
    <dbReference type="NCBI Taxonomy" id="2010828"/>
    <lineage>
        <taxon>Bacteria</taxon>
        <taxon>Pseudomonadati</taxon>
        <taxon>Bacteroidota</taxon>
        <taxon>Bacteroidia</taxon>
        <taxon>Marinilabiliales</taxon>
        <taxon>Prolixibacteraceae</taxon>
        <taxon>Aquipluma</taxon>
    </lineage>
</organism>
<dbReference type="Pfam" id="PF16188">
    <property type="entry name" value="Peptidase_M24_C"/>
    <property type="match status" value="1"/>
</dbReference>
<dbReference type="InterPro" id="IPR000587">
    <property type="entry name" value="Creatinase_N"/>
</dbReference>
<dbReference type="PANTHER" id="PTHR43763:SF6">
    <property type="entry name" value="XAA-PRO AMINOPEPTIDASE 1"/>
    <property type="match status" value="1"/>
</dbReference>
<dbReference type="Gene3D" id="3.40.350.10">
    <property type="entry name" value="Creatinase/prolidase N-terminal domain"/>
    <property type="match status" value="2"/>
</dbReference>
<dbReference type="GO" id="GO:0070006">
    <property type="term" value="F:metalloaminopeptidase activity"/>
    <property type="evidence" value="ECO:0007669"/>
    <property type="project" value="InterPro"/>
</dbReference>
<evidence type="ECO:0000259" key="5">
    <source>
        <dbReference type="Pfam" id="PF01321"/>
    </source>
</evidence>
<keyword evidence="3" id="KW-0378">Hydrolase</keyword>
<keyword evidence="2" id="KW-0479">Metal-binding</keyword>
<dbReference type="CDD" id="cd01085">
    <property type="entry name" value="APP"/>
    <property type="match status" value="1"/>
</dbReference>
<dbReference type="InterPro" id="IPR033740">
    <property type="entry name" value="Pept_M24B"/>
</dbReference>
<dbReference type="GO" id="GO:0005737">
    <property type="term" value="C:cytoplasm"/>
    <property type="evidence" value="ECO:0007669"/>
    <property type="project" value="UniProtKB-ARBA"/>
</dbReference>
<evidence type="ECO:0000256" key="2">
    <source>
        <dbReference type="ARBA" id="ARBA00022723"/>
    </source>
</evidence>
<dbReference type="Pfam" id="PF01321">
    <property type="entry name" value="Creatinase_N"/>
    <property type="match status" value="1"/>
</dbReference>
<dbReference type="InterPro" id="IPR029149">
    <property type="entry name" value="Creatin/AminoP/Spt16_N"/>
</dbReference>
<evidence type="ECO:0000259" key="6">
    <source>
        <dbReference type="Pfam" id="PF16188"/>
    </source>
</evidence>
<evidence type="ECO:0000313" key="8">
    <source>
        <dbReference type="Proteomes" id="UP001193389"/>
    </source>
</evidence>
<dbReference type="AlphaFoldDB" id="A0A5K7S4S4"/>
<evidence type="ECO:0000259" key="4">
    <source>
        <dbReference type="Pfam" id="PF00557"/>
    </source>
</evidence>
<evidence type="ECO:0000256" key="3">
    <source>
        <dbReference type="ARBA" id="ARBA00022801"/>
    </source>
</evidence>
<keyword evidence="8" id="KW-1185">Reference proteome</keyword>
<evidence type="ECO:0000256" key="1">
    <source>
        <dbReference type="ARBA" id="ARBA00008766"/>
    </source>
</evidence>
<dbReference type="InterPro" id="IPR000994">
    <property type="entry name" value="Pept_M24"/>
</dbReference>
<name>A0A5K7S4S4_9BACT</name>
<dbReference type="SUPFAM" id="SSF55920">
    <property type="entry name" value="Creatinase/aminopeptidase"/>
    <property type="match status" value="1"/>
</dbReference>
<dbReference type="KEGG" id="anf:AQPE_0683"/>
<dbReference type="InterPro" id="IPR050422">
    <property type="entry name" value="X-Pro_aminopeptidase_P"/>
</dbReference>
<dbReference type="GO" id="GO:0046872">
    <property type="term" value="F:metal ion binding"/>
    <property type="evidence" value="ECO:0007669"/>
    <property type="project" value="UniProtKB-KW"/>
</dbReference>
<dbReference type="Pfam" id="PF00557">
    <property type="entry name" value="Peptidase_M24"/>
    <property type="match status" value="1"/>
</dbReference>
<dbReference type="Pfam" id="PF16189">
    <property type="entry name" value="Creatinase_N_2"/>
    <property type="match status" value="1"/>
</dbReference>
<feature type="domain" description="Peptidase M24 C-terminal" evidence="6">
    <location>
        <begin position="520"/>
        <end position="579"/>
    </location>
</feature>
<protein>
    <submittedName>
        <fullName evidence="7">Xaa-Pro aminopeptidase</fullName>
    </submittedName>
</protein>